<name>A0A1W6JIU8_9CAUD</name>
<keyword evidence="2 5" id="KW-0489">Methyltransferase</keyword>
<organism evidence="5 6">
    <name type="scientific">Lactococcus phage AM1</name>
    <dbReference type="NCBI Taxonomy" id="1965467"/>
    <lineage>
        <taxon>Viruses</taxon>
        <taxon>Duplodnaviria</taxon>
        <taxon>Heunggongvirae</taxon>
        <taxon>Uroviricota</taxon>
        <taxon>Caudoviricetes</taxon>
        <taxon>Audreyjarvisvirus</taxon>
        <taxon>Audreyjarvisvirus AM1</taxon>
    </lineage>
</organism>
<reference evidence="5 6" key="1">
    <citation type="journal article" date="2017" name="Viruses">
        <title>Phage Biodiversity in Artisanal Cheese Wheys Reflects the Complexity of the Fermentation Process.</title>
        <authorList>
            <person name="Mahony J."/>
            <person name="Moscarelli A."/>
            <person name="Kelleher P."/>
            <person name="Lugli G.A."/>
            <person name="Ventura M."/>
            <person name="Settanni L."/>
            <person name="van Sinderen D."/>
        </authorList>
    </citation>
    <scope>NUCLEOTIDE SEQUENCE [LARGE SCALE GENOMIC DNA]</scope>
</reference>
<proteinExistence type="inferred from homology"/>
<dbReference type="InterPro" id="IPR029063">
    <property type="entry name" value="SAM-dependent_MTases_sf"/>
</dbReference>
<dbReference type="InterPro" id="IPR002941">
    <property type="entry name" value="DNA_methylase_N4/N6"/>
</dbReference>
<feature type="domain" description="DNA methylase N-4/N-6" evidence="4">
    <location>
        <begin position="22"/>
        <end position="221"/>
    </location>
</feature>
<dbReference type="PROSITE" id="PS00092">
    <property type="entry name" value="N6_MTASE"/>
    <property type="match status" value="1"/>
</dbReference>
<dbReference type="Gene3D" id="3.40.50.150">
    <property type="entry name" value="Vaccinia Virus protein VP39"/>
    <property type="match status" value="1"/>
</dbReference>
<evidence type="ECO:0000259" key="4">
    <source>
        <dbReference type="Pfam" id="PF01555"/>
    </source>
</evidence>
<evidence type="ECO:0000256" key="1">
    <source>
        <dbReference type="ARBA" id="ARBA00006594"/>
    </source>
</evidence>
<evidence type="ECO:0000256" key="3">
    <source>
        <dbReference type="ARBA" id="ARBA00022679"/>
    </source>
</evidence>
<evidence type="ECO:0000313" key="5">
    <source>
        <dbReference type="EMBL" id="ARM66157.1"/>
    </source>
</evidence>
<evidence type="ECO:0000256" key="2">
    <source>
        <dbReference type="ARBA" id="ARBA00022603"/>
    </source>
</evidence>
<dbReference type="GO" id="GO:0032259">
    <property type="term" value="P:methylation"/>
    <property type="evidence" value="ECO:0007669"/>
    <property type="project" value="UniProtKB-KW"/>
</dbReference>
<dbReference type="PANTHER" id="PTHR13370:SF3">
    <property type="entry name" value="TRNA (GUANINE(10)-N2)-METHYLTRANSFERASE HOMOLOG"/>
    <property type="match status" value="1"/>
</dbReference>
<accession>A0A1W6JIU8</accession>
<evidence type="ECO:0000313" key="6">
    <source>
        <dbReference type="Proteomes" id="UP000221405"/>
    </source>
</evidence>
<dbReference type="Pfam" id="PF01555">
    <property type="entry name" value="N6_N4_Mtase"/>
    <property type="match status" value="1"/>
</dbReference>
<dbReference type="GO" id="GO:0008170">
    <property type="term" value="F:N-methyltransferase activity"/>
    <property type="evidence" value="ECO:0007669"/>
    <property type="project" value="InterPro"/>
</dbReference>
<protein>
    <submittedName>
        <fullName evidence="5">DNA methylase family protein</fullName>
    </submittedName>
</protein>
<dbReference type="PANTHER" id="PTHR13370">
    <property type="entry name" value="RNA METHYLASE-RELATED"/>
    <property type="match status" value="1"/>
</dbReference>
<dbReference type="Proteomes" id="UP000221405">
    <property type="component" value="Segment"/>
</dbReference>
<dbReference type="SUPFAM" id="SSF53335">
    <property type="entry name" value="S-adenosyl-L-methionine-dependent methyltransferases"/>
    <property type="match status" value="1"/>
</dbReference>
<keyword evidence="6" id="KW-1185">Reference proteome</keyword>
<dbReference type="GO" id="GO:0009007">
    <property type="term" value="F:site-specific DNA-methyltransferase (adenine-specific) activity"/>
    <property type="evidence" value="ECO:0007669"/>
    <property type="project" value="TreeGrafter"/>
</dbReference>
<dbReference type="InterPro" id="IPR002052">
    <property type="entry name" value="DNA_methylase_N6_adenine_CS"/>
</dbReference>
<dbReference type="GO" id="GO:0003677">
    <property type="term" value="F:DNA binding"/>
    <property type="evidence" value="ECO:0007669"/>
    <property type="project" value="InterPro"/>
</dbReference>
<gene>
    <name evidence="5" type="ORF">AM1_030</name>
</gene>
<dbReference type="InterPro" id="IPR001091">
    <property type="entry name" value="RM_Methyltransferase"/>
</dbReference>
<comment type="similarity">
    <text evidence="1">Belongs to the N(4)/N(6)-methyltransferase family.</text>
</comment>
<keyword evidence="3" id="KW-0808">Transferase</keyword>
<sequence length="227" mass="26340">MEINIKQGDCLELMKEIPDESVDLVVTDPPYNISVKNNFKTMGRSGIDFGEWDKEFDLFSWIDIASDKVTKNGGMIIFNDWKNIGNIARYCESKGFVIKDCFRWVKDNPMPRNRDRRYITDCEFGIWVTKKNAKWVFNRKSEKYDRPEYKYPIVAGKEKTGHPTQKPVSLMSEIIEKHSNETDVILDPFMGSGSTGVACQKTNRSFIGFELDETYFNVAKERLDEVQ</sequence>
<dbReference type="EMBL" id="KY554768">
    <property type="protein sequence ID" value="ARM66157.1"/>
    <property type="molecule type" value="Genomic_DNA"/>
</dbReference>
<dbReference type="PRINTS" id="PR00508">
    <property type="entry name" value="S21N4MTFRASE"/>
</dbReference>